<dbReference type="GeneID" id="98914131"/>
<keyword evidence="3" id="KW-0813">Transport</keyword>
<keyword evidence="4 8" id="KW-1003">Cell membrane</keyword>
<dbReference type="AlphaFoldDB" id="A0A4R3Z8P5"/>
<keyword evidence="10" id="KW-1185">Reference proteome</keyword>
<keyword evidence="6 8" id="KW-1133">Transmembrane helix</keyword>
<dbReference type="Pfam" id="PF01925">
    <property type="entry name" value="TauE"/>
    <property type="match status" value="1"/>
</dbReference>
<dbReference type="PANTHER" id="PTHR30269">
    <property type="entry name" value="TRANSMEMBRANE PROTEIN YFCA"/>
    <property type="match status" value="1"/>
</dbReference>
<evidence type="ECO:0000256" key="5">
    <source>
        <dbReference type="ARBA" id="ARBA00022692"/>
    </source>
</evidence>
<dbReference type="PANTHER" id="PTHR30269:SF37">
    <property type="entry name" value="MEMBRANE TRANSPORTER PROTEIN"/>
    <property type="match status" value="1"/>
</dbReference>
<feature type="transmembrane region" description="Helical" evidence="8">
    <location>
        <begin position="94"/>
        <end position="112"/>
    </location>
</feature>
<evidence type="ECO:0000313" key="9">
    <source>
        <dbReference type="EMBL" id="TCW03003.1"/>
    </source>
</evidence>
<name>A0A4R3Z8P5_9FIRM</name>
<feature type="transmembrane region" description="Helical" evidence="8">
    <location>
        <begin position="124"/>
        <end position="155"/>
    </location>
</feature>
<dbReference type="EMBL" id="SMCQ01000001">
    <property type="protein sequence ID" value="TCW03003.1"/>
    <property type="molecule type" value="Genomic_DNA"/>
</dbReference>
<feature type="transmembrane region" description="Helical" evidence="8">
    <location>
        <begin position="223"/>
        <end position="239"/>
    </location>
</feature>
<protein>
    <recommendedName>
        <fullName evidence="8">Probable membrane transporter protein</fullName>
    </recommendedName>
</protein>
<organism evidence="9 10">
    <name type="scientific">Longibaculum muris</name>
    <dbReference type="NCBI Taxonomy" id="1796628"/>
    <lineage>
        <taxon>Bacteria</taxon>
        <taxon>Bacillati</taxon>
        <taxon>Bacillota</taxon>
        <taxon>Erysipelotrichia</taxon>
        <taxon>Erysipelotrichales</taxon>
        <taxon>Coprobacillaceae</taxon>
        <taxon>Longibaculum</taxon>
    </lineage>
</organism>
<comment type="subcellular location">
    <subcellularLocation>
        <location evidence="1 8">Cell membrane</location>
        <topology evidence="1 8">Multi-pass membrane protein</topology>
    </subcellularLocation>
</comment>
<accession>A0A4R3Z8P5</accession>
<keyword evidence="5 8" id="KW-0812">Transmembrane</keyword>
<feature type="transmembrane region" description="Helical" evidence="8">
    <location>
        <begin position="31"/>
        <end position="56"/>
    </location>
</feature>
<feature type="transmembrane region" description="Helical" evidence="8">
    <location>
        <begin position="68"/>
        <end position="88"/>
    </location>
</feature>
<proteinExistence type="inferred from homology"/>
<evidence type="ECO:0000313" key="10">
    <source>
        <dbReference type="Proteomes" id="UP000295515"/>
    </source>
</evidence>
<feature type="transmembrane region" description="Helical" evidence="8">
    <location>
        <begin position="185"/>
        <end position="203"/>
    </location>
</feature>
<sequence length="240" mass="26643">MINFTIFAITILAGFIQSVSGFGAGIVIMSILPYFFSVLQASAICNFISIFLCALLTYRYRNFVQKQYIPLPGLFFIGGATLAIYISTGLDVRFLKLILGLFLIFLAVYFVLFSHKVSIKANYITMFICGFISGVCDGLFSIGGPLMVLFFLSLTKSKEEYLGTMSAFLLIVCCYNLGLRIYWNIFTIELLPYSILGVIAVYIGLKLGNKVVDKIDDELLKKLTYGLIAISGLITFISTI</sequence>
<evidence type="ECO:0000256" key="2">
    <source>
        <dbReference type="ARBA" id="ARBA00009142"/>
    </source>
</evidence>
<evidence type="ECO:0000256" key="1">
    <source>
        <dbReference type="ARBA" id="ARBA00004651"/>
    </source>
</evidence>
<gene>
    <name evidence="9" type="ORF">EDD60_101309</name>
</gene>
<evidence type="ECO:0000256" key="4">
    <source>
        <dbReference type="ARBA" id="ARBA00022475"/>
    </source>
</evidence>
<evidence type="ECO:0000256" key="6">
    <source>
        <dbReference type="ARBA" id="ARBA00022989"/>
    </source>
</evidence>
<dbReference type="Proteomes" id="UP000295515">
    <property type="component" value="Unassembled WGS sequence"/>
</dbReference>
<dbReference type="InterPro" id="IPR002781">
    <property type="entry name" value="TM_pro_TauE-like"/>
</dbReference>
<keyword evidence="7 8" id="KW-0472">Membrane</keyword>
<evidence type="ECO:0000256" key="3">
    <source>
        <dbReference type="ARBA" id="ARBA00022448"/>
    </source>
</evidence>
<feature type="transmembrane region" description="Helical" evidence="8">
    <location>
        <begin position="161"/>
        <end position="178"/>
    </location>
</feature>
<comment type="similarity">
    <text evidence="2 8">Belongs to the 4-toluene sulfonate uptake permease (TSUP) (TC 2.A.102) family.</text>
</comment>
<dbReference type="GO" id="GO:0005886">
    <property type="term" value="C:plasma membrane"/>
    <property type="evidence" value="ECO:0007669"/>
    <property type="project" value="UniProtKB-SubCell"/>
</dbReference>
<evidence type="ECO:0000256" key="7">
    <source>
        <dbReference type="ARBA" id="ARBA00023136"/>
    </source>
</evidence>
<dbReference type="InterPro" id="IPR052017">
    <property type="entry name" value="TSUP"/>
</dbReference>
<reference evidence="9 10" key="1">
    <citation type="submission" date="2019-03" db="EMBL/GenBank/DDBJ databases">
        <title>Genomic Encyclopedia of Type Strains, Phase IV (KMG-IV): sequencing the most valuable type-strain genomes for metagenomic binning, comparative biology and taxonomic classification.</title>
        <authorList>
            <person name="Goeker M."/>
        </authorList>
    </citation>
    <scope>NUCLEOTIDE SEQUENCE [LARGE SCALE GENOMIC DNA]</scope>
    <source>
        <strain evidence="9 10">DSM 29487</strain>
    </source>
</reference>
<comment type="caution">
    <text evidence="9">The sequence shown here is derived from an EMBL/GenBank/DDBJ whole genome shotgun (WGS) entry which is preliminary data.</text>
</comment>
<evidence type="ECO:0000256" key="8">
    <source>
        <dbReference type="RuleBase" id="RU363041"/>
    </source>
</evidence>
<dbReference type="RefSeq" id="WP_066451260.1">
    <property type="nucleotide sequence ID" value="NZ_JANKBF010000002.1"/>
</dbReference>